<sequence length="222" mass="24679">MRHVGFLVVVSGLGIAILLGLGTWQLQRLTWKEQVIEDILSRLAGLPEPLPEAPNAAEHKYQAVDLFGAVSGPELHVLVSSKETGAGFRVIQALTEEKTGRRILLERGFVTETEKDVRRSTGPVHVAGNLHWPVERDSFTPQNDPAENFWYARDVAEMAAVLETEPVLVISREPVGKNVQPMGISTAAIPNNHLQYAITWFSLAFIWAAMTVYFLRRDRANS</sequence>
<reference evidence="7 8" key="1">
    <citation type="submission" date="2013-09" db="EMBL/GenBank/DDBJ databases">
        <authorList>
            <consortium name="DOE Joint Genome Institute"/>
            <person name="Klenk H.-P."/>
            <person name="Huntemann M."/>
            <person name="Han J."/>
            <person name="Chen A."/>
            <person name="Kyrpides N."/>
            <person name="Mavromatis K."/>
            <person name="Markowitz V."/>
            <person name="Palaniappan K."/>
            <person name="Ivanova N."/>
            <person name="Schaumberg A."/>
            <person name="Pati A."/>
            <person name="Liolios K."/>
            <person name="Nordberg H.P."/>
            <person name="Cantor M.N."/>
            <person name="Hua S.X."/>
            <person name="Woyke T."/>
        </authorList>
    </citation>
    <scope>NUCLEOTIDE SEQUENCE [LARGE SCALE GENOMIC DNA]</scope>
    <source>
        <strain evidence="7 8">DSM 14336</strain>
    </source>
</reference>
<dbReference type="PATRIC" id="fig|999552.6.peg.2732"/>
<dbReference type="KEGG" id="lmd:METH_13670"/>
<name>V9VV46_9RHOB</name>
<evidence type="ECO:0000256" key="3">
    <source>
        <dbReference type="ARBA" id="ARBA00022692"/>
    </source>
</evidence>
<dbReference type="OrthoDB" id="6079986at2"/>
<comment type="similarity">
    <text evidence="2 6">Belongs to the SURF1 family.</text>
</comment>
<evidence type="ECO:0000256" key="5">
    <source>
        <dbReference type="ARBA" id="ARBA00023136"/>
    </source>
</evidence>
<keyword evidence="6" id="KW-1003">Cell membrane</keyword>
<evidence type="ECO:0000313" key="8">
    <source>
        <dbReference type="Proteomes" id="UP000018780"/>
    </source>
</evidence>
<evidence type="ECO:0000256" key="2">
    <source>
        <dbReference type="ARBA" id="ARBA00007165"/>
    </source>
</evidence>
<keyword evidence="3 6" id="KW-0812">Transmembrane</keyword>
<dbReference type="Proteomes" id="UP000018780">
    <property type="component" value="Chromosome"/>
</dbReference>
<dbReference type="GO" id="GO:0005886">
    <property type="term" value="C:plasma membrane"/>
    <property type="evidence" value="ECO:0007669"/>
    <property type="project" value="UniProtKB-SubCell"/>
</dbReference>
<comment type="caution">
    <text evidence="6">Lacks conserved residue(s) required for the propagation of feature annotation.</text>
</comment>
<evidence type="ECO:0000256" key="6">
    <source>
        <dbReference type="RuleBase" id="RU363076"/>
    </source>
</evidence>
<protein>
    <recommendedName>
        <fullName evidence="6">SURF1-like protein</fullName>
    </recommendedName>
</protein>
<dbReference type="Pfam" id="PF02104">
    <property type="entry name" value="SURF1"/>
    <property type="match status" value="1"/>
</dbReference>
<keyword evidence="4 6" id="KW-1133">Transmembrane helix</keyword>
<dbReference type="EMBL" id="CP006773">
    <property type="protein sequence ID" value="AHD01599.1"/>
    <property type="molecule type" value="Genomic_DNA"/>
</dbReference>
<evidence type="ECO:0000256" key="4">
    <source>
        <dbReference type="ARBA" id="ARBA00022989"/>
    </source>
</evidence>
<dbReference type="CDD" id="cd06662">
    <property type="entry name" value="SURF1"/>
    <property type="match status" value="1"/>
</dbReference>
<gene>
    <name evidence="7" type="ORF">METH_13670</name>
</gene>
<evidence type="ECO:0000313" key="7">
    <source>
        <dbReference type="EMBL" id="AHD01599.1"/>
    </source>
</evidence>
<dbReference type="STRING" id="999552.METH_13670"/>
<dbReference type="AlphaFoldDB" id="V9VV46"/>
<dbReference type="RefSeq" id="WP_024090951.1">
    <property type="nucleotide sequence ID" value="NC_023135.1"/>
</dbReference>
<organism evidence="7 8">
    <name type="scientific">Leisingera methylohalidivorans DSM 14336</name>
    <dbReference type="NCBI Taxonomy" id="999552"/>
    <lineage>
        <taxon>Bacteria</taxon>
        <taxon>Pseudomonadati</taxon>
        <taxon>Pseudomonadota</taxon>
        <taxon>Alphaproteobacteria</taxon>
        <taxon>Rhodobacterales</taxon>
        <taxon>Roseobacteraceae</taxon>
        <taxon>Leisingera</taxon>
    </lineage>
</organism>
<dbReference type="PANTHER" id="PTHR23427:SF2">
    <property type="entry name" value="SURFEIT LOCUS PROTEIN 1"/>
    <property type="match status" value="1"/>
</dbReference>
<accession>V9VV46</accession>
<dbReference type="PROSITE" id="PS50895">
    <property type="entry name" value="SURF1"/>
    <property type="match status" value="1"/>
</dbReference>
<dbReference type="InterPro" id="IPR045214">
    <property type="entry name" value="Surf1/Surf4"/>
</dbReference>
<evidence type="ECO:0000256" key="1">
    <source>
        <dbReference type="ARBA" id="ARBA00004370"/>
    </source>
</evidence>
<proteinExistence type="inferred from homology"/>
<dbReference type="HOGENOM" id="CLU_047737_4_1_5"/>
<keyword evidence="8" id="KW-1185">Reference proteome</keyword>
<comment type="subcellular location">
    <subcellularLocation>
        <location evidence="6">Cell membrane</location>
        <topology evidence="6">Multi-pass membrane protein</topology>
    </subcellularLocation>
    <subcellularLocation>
        <location evidence="1">Membrane</location>
    </subcellularLocation>
</comment>
<feature type="transmembrane region" description="Helical" evidence="6">
    <location>
        <begin position="194"/>
        <end position="215"/>
    </location>
</feature>
<keyword evidence="5 6" id="KW-0472">Membrane</keyword>
<dbReference type="PANTHER" id="PTHR23427">
    <property type="entry name" value="SURFEIT LOCUS PROTEIN"/>
    <property type="match status" value="1"/>
</dbReference>
<dbReference type="InterPro" id="IPR002994">
    <property type="entry name" value="Surf1/Shy1"/>
</dbReference>